<dbReference type="GO" id="GO:0008832">
    <property type="term" value="F:dGTPase activity"/>
    <property type="evidence" value="ECO:0007669"/>
    <property type="project" value="TreeGrafter"/>
</dbReference>
<dbReference type="CDD" id="cd00077">
    <property type="entry name" value="HDc"/>
    <property type="match status" value="1"/>
</dbReference>
<evidence type="ECO:0000259" key="4">
    <source>
        <dbReference type="PROSITE" id="PS51831"/>
    </source>
</evidence>
<sequence>MEDHWILRRREDEEGHPRKTFNDPDSENFESQFLRDKARIIHSSAFRRLQSKTQVFSLGDSDFYRTRLTHSLEVAQIGASIASHLRFSSPLDQLSTLIPSNSLIEAVCLAHDLGHPPYGHGGEYSLNKHMHQNGGFEGNGQTLRIVCRLGEFSDHHGLDLTRRTLLGLLKYPATHSQVANYEKLQAHSGESPSKLSLYRPPKCIHDDDADLLEWILQPFSASDQAILSEIKTKPGGHAKTVRKSFDTSIMELADDIAYGVHDLEDAIALGLVSQKIWDAEVMEQIQSFEDSYLADVVTRYTEKLFSGSHKQLKHGISNIVGGLIRDTEIRDLQSGEHELIRYNACLKADSATILDILKTFVLKHVIRQRQNQILEIKGQMIVDKLFEALLENPERLLKPDEYELYKTSNSKRVLSDYVSGMTDLYASRLYSSLFLPQSGSLFDQF</sequence>
<dbReference type="NCBIfam" id="NF003701">
    <property type="entry name" value="PRK05318.1"/>
    <property type="match status" value="1"/>
</dbReference>
<comment type="similarity">
    <text evidence="2">Belongs to the dGTPase family. Type 2 subfamily.</text>
</comment>
<dbReference type="InterPro" id="IPR006674">
    <property type="entry name" value="HD_domain"/>
</dbReference>
<dbReference type="NCBIfam" id="TIGR01353">
    <property type="entry name" value="dGTP_triPase"/>
    <property type="match status" value="1"/>
</dbReference>
<keyword evidence="1 2" id="KW-0378">Hydrolase</keyword>
<accession>A0A3D3R9B6</accession>
<reference evidence="5 6" key="1">
    <citation type="journal article" date="2018" name="Nat. Biotechnol.">
        <title>A standardized bacterial taxonomy based on genome phylogeny substantially revises the tree of life.</title>
        <authorList>
            <person name="Parks D.H."/>
            <person name="Chuvochina M."/>
            <person name="Waite D.W."/>
            <person name="Rinke C."/>
            <person name="Skarshewski A."/>
            <person name="Chaumeil P.A."/>
            <person name="Hugenholtz P."/>
        </authorList>
    </citation>
    <scope>NUCLEOTIDE SEQUENCE [LARGE SCALE GENOMIC DNA]</scope>
    <source>
        <strain evidence="5">UBA9375</strain>
    </source>
</reference>
<dbReference type="InterPro" id="IPR026875">
    <property type="entry name" value="PHydrolase_assoc_dom"/>
</dbReference>
<organism evidence="5 6">
    <name type="scientific">Gimesia maris</name>
    <dbReference type="NCBI Taxonomy" id="122"/>
    <lineage>
        <taxon>Bacteria</taxon>
        <taxon>Pseudomonadati</taxon>
        <taxon>Planctomycetota</taxon>
        <taxon>Planctomycetia</taxon>
        <taxon>Planctomycetales</taxon>
        <taxon>Planctomycetaceae</taxon>
        <taxon>Gimesia</taxon>
    </lineage>
</organism>
<dbReference type="AlphaFoldDB" id="A0A3D3R9B6"/>
<feature type="domain" description="HD" evidence="4">
    <location>
        <begin position="67"/>
        <end position="259"/>
    </location>
</feature>
<evidence type="ECO:0000256" key="1">
    <source>
        <dbReference type="ARBA" id="ARBA00022801"/>
    </source>
</evidence>
<dbReference type="PANTHER" id="PTHR11373">
    <property type="entry name" value="DEOXYNUCLEOSIDE TRIPHOSPHATE TRIPHOSPHOHYDROLASE"/>
    <property type="match status" value="1"/>
</dbReference>
<dbReference type="InterPro" id="IPR050135">
    <property type="entry name" value="dGTPase-like"/>
</dbReference>
<evidence type="ECO:0000313" key="5">
    <source>
        <dbReference type="EMBL" id="HCO24678.1"/>
    </source>
</evidence>
<evidence type="ECO:0000313" key="6">
    <source>
        <dbReference type="Proteomes" id="UP000263642"/>
    </source>
</evidence>
<dbReference type="Proteomes" id="UP000263642">
    <property type="component" value="Unassembled WGS sequence"/>
</dbReference>
<name>A0A3D3R9B6_9PLAN</name>
<evidence type="ECO:0000256" key="3">
    <source>
        <dbReference type="SAM" id="MobiDB-lite"/>
    </source>
</evidence>
<dbReference type="SMART" id="SM00471">
    <property type="entry name" value="HDc"/>
    <property type="match status" value="1"/>
</dbReference>
<feature type="region of interest" description="Disordered" evidence="3">
    <location>
        <begin position="1"/>
        <end position="27"/>
    </location>
</feature>
<evidence type="ECO:0000256" key="2">
    <source>
        <dbReference type="HAMAP-Rule" id="MF_01212"/>
    </source>
</evidence>
<dbReference type="PROSITE" id="PS51831">
    <property type="entry name" value="HD"/>
    <property type="match status" value="1"/>
</dbReference>
<comment type="caution">
    <text evidence="5">The sequence shown here is derived from an EMBL/GenBank/DDBJ whole genome shotgun (WGS) entry which is preliminary data.</text>
</comment>
<dbReference type="EMBL" id="DQAY01000105">
    <property type="protein sequence ID" value="HCO24678.1"/>
    <property type="molecule type" value="Genomic_DNA"/>
</dbReference>
<dbReference type="NCBIfam" id="NF041026">
    <property type="entry name" value="antiphage_dGTPase"/>
    <property type="match status" value="1"/>
</dbReference>
<dbReference type="InterPro" id="IPR003607">
    <property type="entry name" value="HD/PDEase_dom"/>
</dbReference>
<dbReference type="SUPFAM" id="SSF109604">
    <property type="entry name" value="HD-domain/PDEase-like"/>
    <property type="match status" value="1"/>
</dbReference>
<proteinExistence type="inferred from homology"/>
<dbReference type="PANTHER" id="PTHR11373:SF40">
    <property type="entry name" value="DEOXYGUANOSINETRIPHOSPHATE TRIPHOSPHOHYDROLASE-LIKE PROTEIN 2"/>
    <property type="match status" value="1"/>
</dbReference>
<dbReference type="GO" id="GO:0006203">
    <property type="term" value="P:dGTP catabolic process"/>
    <property type="evidence" value="ECO:0007669"/>
    <property type="project" value="TreeGrafter"/>
</dbReference>
<dbReference type="InterPro" id="IPR006261">
    <property type="entry name" value="dGTPase"/>
</dbReference>
<protein>
    <recommendedName>
        <fullName evidence="2">Deoxyguanosinetriphosphate triphosphohydrolase-like protein</fullName>
    </recommendedName>
</protein>
<dbReference type="Gene3D" id="1.10.3210.10">
    <property type="entry name" value="Hypothetical protein af1432"/>
    <property type="match status" value="1"/>
</dbReference>
<feature type="compositionally biased region" description="Basic and acidic residues" evidence="3">
    <location>
        <begin position="1"/>
        <end position="22"/>
    </location>
</feature>
<dbReference type="Pfam" id="PF01966">
    <property type="entry name" value="HD"/>
    <property type="match status" value="1"/>
</dbReference>
<gene>
    <name evidence="5" type="ORF">DIT97_17215</name>
</gene>
<dbReference type="InterPro" id="IPR023023">
    <property type="entry name" value="dNTPase_2"/>
</dbReference>
<dbReference type="Pfam" id="PF13286">
    <property type="entry name" value="HD_assoc"/>
    <property type="match status" value="1"/>
</dbReference>
<dbReference type="HAMAP" id="MF_01212">
    <property type="entry name" value="dGTPase_type2"/>
    <property type="match status" value="1"/>
</dbReference>